<sequence length="92" mass="10776">MGKKDVLVVFTENSHTEYHDDKKYTIKSSIDWISDCEYYLTIDEATLPDFPFSSGTRLHIKITKIKGNKIYYKSTMGTRSWEGRMMKNKTPD</sequence>
<proteinExistence type="predicted"/>
<evidence type="ECO:0000313" key="2">
    <source>
        <dbReference type="Proteomes" id="UP001257277"/>
    </source>
</evidence>
<gene>
    <name evidence="1" type="ORF">RQM59_02730</name>
</gene>
<evidence type="ECO:0000313" key="1">
    <source>
        <dbReference type="EMBL" id="MDT7831275.1"/>
    </source>
</evidence>
<comment type="caution">
    <text evidence="1">The sequence shown here is derived from an EMBL/GenBank/DDBJ whole genome shotgun (WGS) entry which is preliminary data.</text>
</comment>
<organism evidence="1 2">
    <name type="scientific">Asprobacillus argus</name>
    <dbReference type="NCBI Taxonomy" id="3076534"/>
    <lineage>
        <taxon>Bacteria</taxon>
        <taxon>Pseudomonadati</taxon>
        <taxon>Bacteroidota</taxon>
        <taxon>Flavobacteriia</taxon>
        <taxon>Flavobacteriales</taxon>
        <taxon>Flavobacteriaceae</taxon>
        <taxon>Asprobacillus</taxon>
    </lineage>
</organism>
<dbReference type="Proteomes" id="UP001257277">
    <property type="component" value="Unassembled WGS sequence"/>
</dbReference>
<name>A0ABU3LC22_9FLAO</name>
<dbReference type="EMBL" id="JAVTTO010000001">
    <property type="protein sequence ID" value="MDT7831275.1"/>
    <property type="molecule type" value="Genomic_DNA"/>
</dbReference>
<dbReference type="RefSeq" id="WP_349240525.1">
    <property type="nucleotide sequence ID" value="NZ_JAVTTO010000001.1"/>
</dbReference>
<keyword evidence="2" id="KW-1185">Reference proteome</keyword>
<accession>A0ABU3LC22</accession>
<protein>
    <submittedName>
        <fullName evidence="1">Uncharacterized protein</fullName>
    </submittedName>
</protein>
<reference evidence="1 2" key="1">
    <citation type="submission" date="2023-09" db="EMBL/GenBank/DDBJ databases">
        <title>Novel taxa isolated from Blanes Bay.</title>
        <authorList>
            <person name="Rey-Velasco X."/>
            <person name="Lucena T."/>
        </authorList>
    </citation>
    <scope>NUCLEOTIDE SEQUENCE [LARGE SCALE GENOMIC DNA]</scope>
    <source>
        <strain evidence="1 2">S356</strain>
    </source>
</reference>